<dbReference type="InterPro" id="IPR002347">
    <property type="entry name" value="SDR_fam"/>
</dbReference>
<dbReference type="Gene3D" id="3.40.50.720">
    <property type="entry name" value="NAD(P)-binding Rossmann-like Domain"/>
    <property type="match status" value="1"/>
</dbReference>
<reference evidence="5" key="1">
    <citation type="submission" date="2020-08" db="EMBL/GenBank/DDBJ databases">
        <title>A bifunctional nitrone conjugated secondary metabolite targeting the ribosome.</title>
        <authorList>
            <person name="Limbrick E.M."/>
            <person name="Graf M."/>
            <person name="Derewacz D.K."/>
            <person name="Nguyen F."/>
            <person name="Spraggins J.M."/>
            <person name="Wieland M."/>
            <person name="Ynigez-Gutierrez A.E."/>
            <person name="Reisman B.J."/>
            <person name="Zinshteyn B."/>
            <person name="McCulloch K."/>
            <person name="Iverson T.M."/>
            <person name="Green R."/>
            <person name="Wilson D.N."/>
            <person name="Bachmann B.O."/>
        </authorList>
    </citation>
    <scope>NUCLEOTIDE SEQUENCE</scope>
    <source>
        <strain evidence="5">Africana</strain>
    </source>
</reference>
<dbReference type="CDD" id="cd05233">
    <property type="entry name" value="SDR_c"/>
    <property type="match status" value="1"/>
</dbReference>
<dbReference type="PANTHER" id="PTHR42760:SF133">
    <property type="entry name" value="3-OXOACYL-[ACYL-CARRIER-PROTEIN] REDUCTASE"/>
    <property type="match status" value="1"/>
</dbReference>
<gene>
    <name evidence="5" type="ORF">HZU44_05315</name>
</gene>
<accession>A0A7D6GKT5</accession>
<evidence type="ECO:0000256" key="2">
    <source>
        <dbReference type="ARBA" id="ARBA00023002"/>
    </source>
</evidence>
<dbReference type="PRINTS" id="PR00080">
    <property type="entry name" value="SDRFAMILY"/>
</dbReference>
<evidence type="ECO:0000256" key="4">
    <source>
        <dbReference type="SAM" id="MobiDB-lite"/>
    </source>
</evidence>
<dbReference type="GO" id="GO:0016616">
    <property type="term" value="F:oxidoreductase activity, acting on the CH-OH group of donors, NAD or NADP as acceptor"/>
    <property type="evidence" value="ECO:0007669"/>
    <property type="project" value="TreeGrafter"/>
</dbReference>
<feature type="region of interest" description="Disordered" evidence="4">
    <location>
        <begin position="261"/>
        <end position="285"/>
    </location>
</feature>
<dbReference type="InterPro" id="IPR036291">
    <property type="entry name" value="NAD(P)-bd_dom_sf"/>
</dbReference>
<dbReference type="PRINTS" id="PR00081">
    <property type="entry name" value="GDHRDH"/>
</dbReference>
<sequence>MPGEAVPGTSVAVVTGAGRGIGRAIALGLAGRGVSVGLLGRDLARLEAVAQACAAHGSAAAVAVADVRDARAVRDAVAAVEGQLGPIDLLVNNAGAIDRAEAHLWEADPDDWWWVFDVNFRGSVNLCQAVLPAMVARRHGRIVNLNSMAAIRQDHRYTAYRAAKAALLALTGTLCGPLAEQGVTVLELSPGAVETDMTRGMAMFAGRTDWTSVDLVVDAIVRASRGELDGLSGMFLHVPVDDLTELAHHADDLRRTGARTLRLSPAGPSDPLAPLLGRRPSGVRR</sequence>
<dbReference type="AlphaFoldDB" id="A0A7D6GKT5"/>
<protein>
    <submittedName>
        <fullName evidence="5">SDR family oxidoreductase</fullName>
    </submittedName>
</protein>
<proteinExistence type="inferred from homology"/>
<dbReference type="EMBL" id="CP058905">
    <property type="protein sequence ID" value="QLK01228.1"/>
    <property type="molecule type" value="Genomic_DNA"/>
</dbReference>
<comment type="similarity">
    <text evidence="1 3">Belongs to the short-chain dehydrogenases/reductases (SDR) family.</text>
</comment>
<keyword evidence="2" id="KW-0560">Oxidoreductase</keyword>
<dbReference type="SUPFAM" id="SSF51735">
    <property type="entry name" value="NAD(P)-binding Rossmann-fold domains"/>
    <property type="match status" value="1"/>
</dbReference>
<dbReference type="Pfam" id="PF00106">
    <property type="entry name" value="adh_short"/>
    <property type="match status" value="1"/>
</dbReference>
<evidence type="ECO:0000256" key="1">
    <source>
        <dbReference type="ARBA" id="ARBA00006484"/>
    </source>
</evidence>
<name>A0A7D6GKT5_9ACTN</name>
<dbReference type="PANTHER" id="PTHR42760">
    <property type="entry name" value="SHORT-CHAIN DEHYDROGENASES/REDUCTASES FAMILY MEMBER"/>
    <property type="match status" value="1"/>
</dbReference>
<evidence type="ECO:0000256" key="3">
    <source>
        <dbReference type="RuleBase" id="RU000363"/>
    </source>
</evidence>
<organism evidence="5">
    <name type="scientific">Micromonospora carbonacea</name>
    <dbReference type="NCBI Taxonomy" id="47853"/>
    <lineage>
        <taxon>Bacteria</taxon>
        <taxon>Bacillati</taxon>
        <taxon>Actinomycetota</taxon>
        <taxon>Actinomycetes</taxon>
        <taxon>Micromonosporales</taxon>
        <taxon>Micromonosporaceae</taxon>
        <taxon>Micromonospora</taxon>
    </lineage>
</organism>
<evidence type="ECO:0000313" key="5">
    <source>
        <dbReference type="EMBL" id="QLK01228.1"/>
    </source>
</evidence>